<evidence type="ECO:0000256" key="2">
    <source>
        <dbReference type="ARBA" id="ARBA00022737"/>
    </source>
</evidence>
<dbReference type="GO" id="GO:0071277">
    <property type="term" value="P:cellular response to calcium ion"/>
    <property type="evidence" value="ECO:0007669"/>
    <property type="project" value="TreeGrafter"/>
</dbReference>
<feature type="compositionally biased region" description="Acidic residues" evidence="4">
    <location>
        <begin position="209"/>
        <end position="225"/>
    </location>
</feature>
<dbReference type="GO" id="GO:0004930">
    <property type="term" value="F:G protein-coupled receptor activity"/>
    <property type="evidence" value="ECO:0007669"/>
    <property type="project" value="InterPro"/>
</dbReference>
<dbReference type="GO" id="GO:0016020">
    <property type="term" value="C:membrane"/>
    <property type="evidence" value="ECO:0007669"/>
    <property type="project" value="InterPro"/>
</dbReference>
<gene>
    <name evidence="6" type="ORF">METZ01_LOCUS245382</name>
</gene>
<dbReference type="Gene3D" id="2.60.40.2030">
    <property type="match status" value="2"/>
</dbReference>
<accession>A0A382HYZ8</accession>
<dbReference type="PANTHER" id="PTHR46682:SF1">
    <property type="entry name" value="ADHESION G-PROTEIN COUPLED RECEPTOR V1"/>
    <property type="match status" value="1"/>
</dbReference>
<keyword evidence="3" id="KW-0106">Calcium</keyword>
<evidence type="ECO:0000256" key="4">
    <source>
        <dbReference type="SAM" id="MobiDB-lite"/>
    </source>
</evidence>
<dbReference type="InterPro" id="IPR003644">
    <property type="entry name" value="Calx_beta"/>
</dbReference>
<feature type="domain" description="Calx-beta" evidence="5">
    <location>
        <begin position="70"/>
        <end position="161"/>
    </location>
</feature>
<evidence type="ECO:0000259" key="5">
    <source>
        <dbReference type="Pfam" id="PF03160"/>
    </source>
</evidence>
<dbReference type="SUPFAM" id="SSF141072">
    <property type="entry name" value="CalX-like"/>
    <property type="match status" value="2"/>
</dbReference>
<dbReference type="EMBL" id="UINC01064148">
    <property type="protein sequence ID" value="SVB92528.1"/>
    <property type="molecule type" value="Genomic_DNA"/>
</dbReference>
<dbReference type="PANTHER" id="PTHR46682">
    <property type="entry name" value="ADHESION G-PROTEIN COUPLED RECEPTOR V1"/>
    <property type="match status" value="1"/>
</dbReference>
<dbReference type="AlphaFoldDB" id="A0A382HYZ8"/>
<reference evidence="6" key="1">
    <citation type="submission" date="2018-05" db="EMBL/GenBank/DDBJ databases">
        <authorList>
            <person name="Lanie J.A."/>
            <person name="Ng W.-L."/>
            <person name="Kazmierczak K.M."/>
            <person name="Andrzejewski T.M."/>
            <person name="Davidsen T.M."/>
            <person name="Wayne K.J."/>
            <person name="Tettelin H."/>
            <person name="Glass J.I."/>
            <person name="Rusch D."/>
            <person name="Podicherti R."/>
            <person name="Tsui H.-C.T."/>
            <person name="Winkler M.E."/>
        </authorList>
    </citation>
    <scope>NUCLEOTIDE SEQUENCE</scope>
</reference>
<organism evidence="6">
    <name type="scientific">marine metagenome</name>
    <dbReference type="NCBI Taxonomy" id="408172"/>
    <lineage>
        <taxon>unclassified sequences</taxon>
        <taxon>metagenomes</taxon>
        <taxon>ecological metagenomes</taxon>
    </lineage>
</organism>
<keyword evidence="2" id="KW-0677">Repeat</keyword>
<dbReference type="GO" id="GO:0005737">
    <property type="term" value="C:cytoplasm"/>
    <property type="evidence" value="ECO:0007669"/>
    <property type="project" value="TreeGrafter"/>
</dbReference>
<evidence type="ECO:0000313" key="6">
    <source>
        <dbReference type="EMBL" id="SVB92528.1"/>
    </source>
</evidence>
<protein>
    <recommendedName>
        <fullName evidence="5">Calx-beta domain-containing protein</fullName>
    </recommendedName>
</protein>
<evidence type="ECO:0000256" key="1">
    <source>
        <dbReference type="ARBA" id="ARBA00022729"/>
    </source>
</evidence>
<evidence type="ECO:0000256" key="3">
    <source>
        <dbReference type="ARBA" id="ARBA00022837"/>
    </source>
</evidence>
<sequence>NLSGVTRDDADFSQVVTITSEDDPPLINIGEITYNTTGIVLTDNHIGEGDGSVNIEFTLNDDAGELLASEKDVSIGYAINSISSTATLDQDYSGLPATGKVEIAAGETSTTFTVPITEDYIDEDEQTIVLELQSQADDPTNFSNIRLGTSATATITIDDNDPAPVVYIKDTSPTENNEGNSDDTQYTLSLGLTRASEKTITIPFSYDNAPDEDESPAGEDTDFEMDTDPDIIIEVGGTTAEINFTVLSDATDEYDQTIYFEIEADGGDNTNVNTADADDNYPEASYPFKWEYTITNDDSPPNISITSEASADESETQDVTLTLVPASEKPILIDFDVTDGTAIKLIGPNTNYDPTDAGTEPQNYPKADFNFATAQMGFAAGETVAAFTVTGLDDDIYEGDETFTITITAADDAATADINEAENVAIGTGTATVTITSDDPKPNVGFIESGILISEA</sequence>
<dbReference type="InterPro" id="IPR038081">
    <property type="entry name" value="CalX-like_sf"/>
</dbReference>
<dbReference type="GO" id="GO:0010855">
    <property type="term" value="F:adenylate cyclase inhibitor activity"/>
    <property type="evidence" value="ECO:0007669"/>
    <property type="project" value="TreeGrafter"/>
</dbReference>
<dbReference type="GO" id="GO:0001965">
    <property type="term" value="F:G-protein alpha-subunit binding"/>
    <property type="evidence" value="ECO:0007669"/>
    <property type="project" value="TreeGrafter"/>
</dbReference>
<dbReference type="InterPro" id="IPR026919">
    <property type="entry name" value="ADGRV1"/>
</dbReference>
<feature type="region of interest" description="Disordered" evidence="4">
    <location>
        <begin position="204"/>
        <end position="225"/>
    </location>
</feature>
<feature type="non-terminal residue" evidence="6">
    <location>
        <position position="456"/>
    </location>
</feature>
<dbReference type="Pfam" id="PF03160">
    <property type="entry name" value="Calx-beta"/>
    <property type="match status" value="2"/>
</dbReference>
<feature type="domain" description="Calx-beta" evidence="5">
    <location>
        <begin position="367"/>
        <end position="438"/>
    </location>
</feature>
<proteinExistence type="predicted"/>
<feature type="non-terminal residue" evidence="6">
    <location>
        <position position="1"/>
    </location>
</feature>
<name>A0A382HYZ8_9ZZZZ</name>
<keyword evidence="1" id="KW-0732">Signal</keyword>